<gene>
    <name evidence="1" type="ORF">ACFR9U_04250</name>
</gene>
<dbReference type="EMBL" id="JBHUDJ010000002">
    <property type="protein sequence ID" value="MFD1586182.1"/>
    <property type="molecule type" value="Genomic_DNA"/>
</dbReference>
<keyword evidence="2" id="KW-1185">Reference proteome</keyword>
<organism evidence="1 2">
    <name type="scientific">Halorientalis brevis</name>
    <dbReference type="NCBI Taxonomy" id="1126241"/>
    <lineage>
        <taxon>Archaea</taxon>
        <taxon>Methanobacteriati</taxon>
        <taxon>Methanobacteriota</taxon>
        <taxon>Stenosarchaea group</taxon>
        <taxon>Halobacteria</taxon>
        <taxon>Halobacteriales</taxon>
        <taxon>Haloarculaceae</taxon>
        <taxon>Halorientalis</taxon>
    </lineage>
</organism>
<name>A0ABD6CA88_9EURY</name>
<sequence>MIEADDVPWPVRFVRASQLVDDGATDQEVRHAIERVEDGDQA</sequence>
<accession>A0ABD6CA88</accession>
<dbReference type="AlphaFoldDB" id="A0ABD6CA88"/>
<evidence type="ECO:0000313" key="1">
    <source>
        <dbReference type="EMBL" id="MFD1586182.1"/>
    </source>
</evidence>
<dbReference type="RefSeq" id="WP_282594185.1">
    <property type="nucleotide sequence ID" value="NZ_JALLGV010000002.1"/>
</dbReference>
<proteinExistence type="predicted"/>
<comment type="caution">
    <text evidence="1">The sequence shown here is derived from an EMBL/GenBank/DDBJ whole genome shotgun (WGS) entry which is preliminary data.</text>
</comment>
<evidence type="ECO:0000313" key="2">
    <source>
        <dbReference type="Proteomes" id="UP001597119"/>
    </source>
</evidence>
<protein>
    <submittedName>
        <fullName evidence="1">Uncharacterized protein</fullName>
    </submittedName>
</protein>
<reference evidence="1 2" key="1">
    <citation type="journal article" date="2019" name="Int. J. Syst. Evol. Microbiol.">
        <title>The Global Catalogue of Microorganisms (GCM) 10K type strain sequencing project: providing services to taxonomists for standard genome sequencing and annotation.</title>
        <authorList>
            <consortium name="The Broad Institute Genomics Platform"/>
            <consortium name="The Broad Institute Genome Sequencing Center for Infectious Disease"/>
            <person name="Wu L."/>
            <person name="Ma J."/>
        </authorList>
    </citation>
    <scope>NUCLEOTIDE SEQUENCE [LARGE SCALE GENOMIC DNA]</scope>
    <source>
        <strain evidence="1 2">CGMCC 1.12125</strain>
    </source>
</reference>
<dbReference type="Proteomes" id="UP001597119">
    <property type="component" value="Unassembled WGS sequence"/>
</dbReference>